<organism evidence="2 3">
    <name type="scientific">Seonamhaeicola marinus</name>
    <dbReference type="NCBI Taxonomy" id="1912246"/>
    <lineage>
        <taxon>Bacteria</taxon>
        <taxon>Pseudomonadati</taxon>
        <taxon>Bacteroidota</taxon>
        <taxon>Flavobacteriia</taxon>
        <taxon>Flavobacteriales</taxon>
        <taxon>Flavobacteriaceae</taxon>
    </lineage>
</organism>
<protein>
    <submittedName>
        <fullName evidence="2">Uncharacterized protein</fullName>
    </submittedName>
</protein>
<gene>
    <name evidence="2" type="ORF">FUA24_16735</name>
</gene>
<dbReference type="EMBL" id="VSDQ01000679">
    <property type="protein sequence ID" value="TYA74945.1"/>
    <property type="molecule type" value="Genomic_DNA"/>
</dbReference>
<feature type="region of interest" description="Disordered" evidence="1">
    <location>
        <begin position="36"/>
        <end position="75"/>
    </location>
</feature>
<comment type="caution">
    <text evidence="2">The sequence shown here is derived from an EMBL/GenBank/DDBJ whole genome shotgun (WGS) entry which is preliminary data.</text>
</comment>
<reference evidence="2 3" key="1">
    <citation type="submission" date="2019-08" db="EMBL/GenBank/DDBJ databases">
        <title>Seonamhaeicola sediminis sp. nov., isolated from marine sediment.</title>
        <authorList>
            <person name="Cao W.R."/>
        </authorList>
    </citation>
    <scope>NUCLEOTIDE SEQUENCE [LARGE SCALE GENOMIC DNA]</scope>
    <source>
        <strain evidence="2 3">B011</strain>
    </source>
</reference>
<keyword evidence="3" id="KW-1185">Reference proteome</keyword>
<feature type="compositionally biased region" description="Basic and acidic residues" evidence="1">
    <location>
        <begin position="52"/>
        <end position="75"/>
    </location>
</feature>
<dbReference type="RefSeq" id="WP_148544190.1">
    <property type="nucleotide sequence ID" value="NZ_VSDQ01000679.1"/>
</dbReference>
<name>A0A5D0HUE8_9FLAO</name>
<dbReference type="AlphaFoldDB" id="A0A5D0HUE8"/>
<evidence type="ECO:0000256" key="1">
    <source>
        <dbReference type="SAM" id="MobiDB-lite"/>
    </source>
</evidence>
<proteinExistence type="predicted"/>
<sequence>MALEKRKSEQEEISKENRLKQIQKMRERLDNRVANENRDIRTKNISNNTHKLIQEKRAELPAPSREPDKGKSMER</sequence>
<accession>A0A5D0HUE8</accession>
<evidence type="ECO:0000313" key="3">
    <source>
        <dbReference type="Proteomes" id="UP000323930"/>
    </source>
</evidence>
<evidence type="ECO:0000313" key="2">
    <source>
        <dbReference type="EMBL" id="TYA74945.1"/>
    </source>
</evidence>
<dbReference type="Proteomes" id="UP000323930">
    <property type="component" value="Unassembled WGS sequence"/>
</dbReference>